<dbReference type="AlphaFoldDB" id="A0A2R5GRF8"/>
<evidence type="ECO:0000313" key="2">
    <source>
        <dbReference type="EMBL" id="GBG31223.1"/>
    </source>
</evidence>
<organism evidence="2 3">
    <name type="scientific">Hondaea fermentalgiana</name>
    <dbReference type="NCBI Taxonomy" id="2315210"/>
    <lineage>
        <taxon>Eukaryota</taxon>
        <taxon>Sar</taxon>
        <taxon>Stramenopiles</taxon>
        <taxon>Bigyra</taxon>
        <taxon>Labyrinthulomycetes</taxon>
        <taxon>Thraustochytrida</taxon>
        <taxon>Thraustochytriidae</taxon>
        <taxon>Hondaea</taxon>
    </lineage>
</organism>
<dbReference type="InParanoid" id="A0A2R5GRF8"/>
<dbReference type="Proteomes" id="UP000241890">
    <property type="component" value="Unassembled WGS sequence"/>
</dbReference>
<dbReference type="GO" id="GO:0005525">
    <property type="term" value="F:GTP binding"/>
    <property type="evidence" value="ECO:0007669"/>
    <property type="project" value="InterPro"/>
</dbReference>
<dbReference type="GO" id="GO:0005737">
    <property type="term" value="C:cytoplasm"/>
    <property type="evidence" value="ECO:0007669"/>
    <property type="project" value="TreeGrafter"/>
</dbReference>
<dbReference type="InterPro" id="IPR005129">
    <property type="entry name" value="GTPase_ArgK"/>
</dbReference>
<sequence>MLATKTRDVEASDVEQAREVKAEVKEEMEPATLEMAKGVLAGNRVSLSRAITLIESWKESHTLQAQYLLEYVLKDRQEKGIDATSSFRLGICGTPGSGKSSTIERLGTMLVRDKGQRVAVLAVDPSSARSGGSILGDKTRMTELSKLEEAYVRPSPTRGSLGGVAQHTNDVVLLCEAAGFDIVIVESVGLGQSEVLIDEVVDMTVLLAAPAGGDELQGVKKGIMEIADMVVVNKADGDLEKVARHAATDYMHALQLMRRKREAWRPRVKKCSALRNTGIEDVWQVVEKFRKTMTESGDLLLKRQQQNRSWMWNQFNEQLMFRAKHDPELHHLADDLAETLGQGYGTPRHAARTLVSEFLRKNAPAPPSSSSSSTSS</sequence>
<dbReference type="Gene3D" id="3.40.50.300">
    <property type="entry name" value="P-loop containing nucleotide triphosphate hydrolases"/>
    <property type="match status" value="1"/>
</dbReference>
<dbReference type="PANTHER" id="PTHR23408:SF3">
    <property type="entry name" value="METHYLMALONIC ACIDURIA TYPE A PROTEIN, MITOCHONDRIAL"/>
    <property type="match status" value="1"/>
</dbReference>
<dbReference type="NCBIfam" id="TIGR00750">
    <property type="entry name" value="lao"/>
    <property type="match status" value="1"/>
</dbReference>
<gene>
    <name evidence="2" type="ORF">FCC1311_074442</name>
</gene>
<dbReference type="EMBL" id="BEYU01000093">
    <property type="protein sequence ID" value="GBG31223.1"/>
    <property type="molecule type" value="Genomic_DNA"/>
</dbReference>
<keyword evidence="3" id="KW-1185">Reference proteome</keyword>
<name>A0A2R5GRF8_9STRA</name>
<dbReference type="OrthoDB" id="1476984at2759"/>
<dbReference type="NCBIfam" id="NF006958">
    <property type="entry name" value="PRK09435.1"/>
    <property type="match status" value="1"/>
</dbReference>
<dbReference type="InterPro" id="IPR027417">
    <property type="entry name" value="P-loop_NTPase"/>
</dbReference>
<reference evidence="2 3" key="1">
    <citation type="submission" date="2017-12" db="EMBL/GenBank/DDBJ databases">
        <title>Sequencing, de novo assembly and annotation of complete genome of a new Thraustochytrid species, strain FCC1311.</title>
        <authorList>
            <person name="Sedici K."/>
            <person name="Godart F."/>
            <person name="Aiese Cigliano R."/>
            <person name="Sanseverino W."/>
            <person name="Barakat M."/>
            <person name="Ortet P."/>
            <person name="Marechal E."/>
            <person name="Cagnac O."/>
            <person name="Amato A."/>
        </authorList>
    </citation>
    <scope>NUCLEOTIDE SEQUENCE [LARGE SCALE GENOMIC DNA]</scope>
</reference>
<dbReference type="Gene3D" id="1.20.5.170">
    <property type="match status" value="1"/>
</dbReference>
<evidence type="ECO:0000256" key="1">
    <source>
        <dbReference type="ARBA" id="ARBA00009625"/>
    </source>
</evidence>
<accession>A0A2R5GRF8</accession>
<dbReference type="GO" id="GO:0003924">
    <property type="term" value="F:GTPase activity"/>
    <property type="evidence" value="ECO:0007669"/>
    <property type="project" value="InterPro"/>
</dbReference>
<proteinExistence type="inferred from homology"/>
<dbReference type="Pfam" id="PF03308">
    <property type="entry name" value="MeaB"/>
    <property type="match status" value="1"/>
</dbReference>
<dbReference type="Gene3D" id="1.10.287.130">
    <property type="match status" value="1"/>
</dbReference>
<dbReference type="CDD" id="cd03114">
    <property type="entry name" value="MMAA-like"/>
    <property type="match status" value="1"/>
</dbReference>
<protein>
    <submittedName>
        <fullName evidence="2">Methylmalonic aciduria type A-like, mitochondrial</fullName>
    </submittedName>
</protein>
<comment type="caution">
    <text evidence="2">The sequence shown here is derived from an EMBL/GenBank/DDBJ whole genome shotgun (WGS) entry which is preliminary data.</text>
</comment>
<dbReference type="SUPFAM" id="SSF52540">
    <property type="entry name" value="P-loop containing nucleoside triphosphate hydrolases"/>
    <property type="match status" value="1"/>
</dbReference>
<comment type="similarity">
    <text evidence="1">Belongs to the SIMIBI class G3E GTPase family. ArgK/MeaB subfamily.</text>
</comment>
<evidence type="ECO:0000313" key="3">
    <source>
        <dbReference type="Proteomes" id="UP000241890"/>
    </source>
</evidence>
<dbReference type="PANTHER" id="PTHR23408">
    <property type="entry name" value="METHYLMALONYL-COA MUTASE"/>
    <property type="match status" value="1"/>
</dbReference>